<evidence type="ECO:0000313" key="2">
    <source>
        <dbReference type="Proteomes" id="UP000188613"/>
    </source>
</evidence>
<keyword evidence="2" id="KW-1185">Reference proteome</keyword>
<sequence length="64" mass="7698">MLPLDEKVNRNIELLNGTEWFRPIYSKNEELFKKDEHLQYIVGWTKVENSLRSEKSTDKLKEES</sequence>
<protein>
    <submittedName>
        <fullName evidence="1">Uncharacterized protein</fullName>
    </submittedName>
</protein>
<name>A0A1V2A7M6_9BACI</name>
<dbReference type="EMBL" id="MSFI01000013">
    <property type="protein sequence ID" value="OMP66966.1"/>
    <property type="molecule type" value="Genomic_DNA"/>
</dbReference>
<evidence type="ECO:0000313" key="1">
    <source>
        <dbReference type="EMBL" id="OMP66966.1"/>
    </source>
</evidence>
<proteinExistence type="predicted"/>
<organism evidence="1 2">
    <name type="scientific">Domibacillus epiphyticus</name>
    <dbReference type="NCBI Taxonomy" id="1714355"/>
    <lineage>
        <taxon>Bacteria</taxon>
        <taxon>Bacillati</taxon>
        <taxon>Bacillota</taxon>
        <taxon>Bacilli</taxon>
        <taxon>Bacillales</taxon>
        <taxon>Bacillaceae</taxon>
        <taxon>Domibacillus</taxon>
    </lineage>
</organism>
<gene>
    <name evidence="1" type="ORF">BTO28_09530</name>
</gene>
<dbReference type="Proteomes" id="UP000188613">
    <property type="component" value="Unassembled WGS sequence"/>
</dbReference>
<accession>A0A1V2A7M6</accession>
<reference evidence="1 2" key="1">
    <citation type="submission" date="2016-12" db="EMBL/GenBank/DDBJ databases">
        <title>Domibacillus sp. SAB 38T whole genome sequencing.</title>
        <authorList>
            <person name="Verma A."/>
            <person name="Ojha A.K."/>
            <person name="Krishnamurthi S."/>
        </authorList>
    </citation>
    <scope>NUCLEOTIDE SEQUENCE [LARGE SCALE GENOMIC DNA]</scope>
    <source>
        <strain evidence="1 2">SAB 38</strain>
    </source>
</reference>
<dbReference type="AlphaFoldDB" id="A0A1V2A7M6"/>
<comment type="caution">
    <text evidence="1">The sequence shown here is derived from an EMBL/GenBank/DDBJ whole genome shotgun (WGS) entry which is preliminary data.</text>
</comment>